<dbReference type="PROSITE" id="PS51197">
    <property type="entry name" value="HTH_RRF2_2"/>
    <property type="match status" value="1"/>
</dbReference>
<keyword evidence="5" id="KW-1185">Reference proteome</keyword>
<reference evidence="5" key="1">
    <citation type="journal article" date="2019" name="Int. J. Syst. Evol. Microbiol.">
        <title>The Global Catalogue of Microorganisms (GCM) 10K type strain sequencing project: providing services to taxonomists for standard genome sequencing and annotation.</title>
        <authorList>
            <consortium name="The Broad Institute Genomics Platform"/>
            <consortium name="The Broad Institute Genome Sequencing Center for Infectious Disease"/>
            <person name="Wu L."/>
            <person name="Ma J."/>
        </authorList>
    </citation>
    <scope>NUCLEOTIDE SEQUENCE [LARGE SCALE GENOMIC DNA]</scope>
    <source>
        <strain evidence="5">CGMCC 1.12286</strain>
    </source>
</reference>
<dbReference type="Gene3D" id="1.10.10.10">
    <property type="entry name" value="Winged helix-like DNA-binding domain superfamily/Winged helix DNA-binding domain"/>
    <property type="match status" value="1"/>
</dbReference>
<evidence type="ECO:0000313" key="5">
    <source>
        <dbReference type="Proteomes" id="UP001597079"/>
    </source>
</evidence>
<evidence type="ECO:0000256" key="3">
    <source>
        <dbReference type="ARBA" id="ARBA00040173"/>
    </source>
</evidence>
<name>A0ABW4JD65_9BACL</name>
<evidence type="ECO:0000256" key="2">
    <source>
        <dbReference type="ARBA" id="ARBA00034078"/>
    </source>
</evidence>
<keyword evidence="1" id="KW-0238">DNA-binding</keyword>
<dbReference type="PROSITE" id="PS01332">
    <property type="entry name" value="HTH_RRF2_1"/>
    <property type="match status" value="1"/>
</dbReference>
<dbReference type="EMBL" id="JBHUCX010000018">
    <property type="protein sequence ID" value="MFD1674237.1"/>
    <property type="molecule type" value="Genomic_DNA"/>
</dbReference>
<accession>A0ABW4JD65</accession>
<dbReference type="NCBIfam" id="TIGR00738">
    <property type="entry name" value="rrf2_super"/>
    <property type="match status" value="1"/>
</dbReference>
<dbReference type="InterPro" id="IPR036388">
    <property type="entry name" value="WH-like_DNA-bd_sf"/>
</dbReference>
<dbReference type="PANTHER" id="PTHR33221">
    <property type="entry name" value="WINGED HELIX-TURN-HELIX TRANSCRIPTIONAL REGULATOR, RRF2 FAMILY"/>
    <property type="match status" value="1"/>
</dbReference>
<dbReference type="RefSeq" id="WP_377942106.1">
    <property type="nucleotide sequence ID" value="NZ_JBHUCX010000018.1"/>
</dbReference>
<dbReference type="Proteomes" id="UP001597079">
    <property type="component" value="Unassembled WGS sequence"/>
</dbReference>
<organism evidence="4 5">
    <name type="scientific">Alicyclobacillus fodiniaquatilis</name>
    <dbReference type="NCBI Taxonomy" id="1661150"/>
    <lineage>
        <taxon>Bacteria</taxon>
        <taxon>Bacillati</taxon>
        <taxon>Bacillota</taxon>
        <taxon>Bacilli</taxon>
        <taxon>Bacillales</taxon>
        <taxon>Alicyclobacillaceae</taxon>
        <taxon>Alicyclobacillus</taxon>
    </lineage>
</organism>
<dbReference type="InterPro" id="IPR036390">
    <property type="entry name" value="WH_DNA-bd_sf"/>
</dbReference>
<dbReference type="Pfam" id="PF02082">
    <property type="entry name" value="Rrf2"/>
    <property type="match status" value="1"/>
</dbReference>
<protein>
    <recommendedName>
        <fullName evidence="3">HTH-type transcriptional regulator NsrR</fullName>
    </recommendedName>
</protein>
<evidence type="ECO:0000313" key="4">
    <source>
        <dbReference type="EMBL" id="MFD1674237.1"/>
    </source>
</evidence>
<dbReference type="PANTHER" id="PTHR33221:SF4">
    <property type="entry name" value="HTH-TYPE TRANSCRIPTIONAL REPRESSOR NSRR"/>
    <property type="match status" value="1"/>
</dbReference>
<gene>
    <name evidence="4" type="ORF">ACFSB2_05855</name>
</gene>
<dbReference type="InterPro" id="IPR000944">
    <property type="entry name" value="Tscrpt_reg_Rrf2"/>
</dbReference>
<dbReference type="SUPFAM" id="SSF46785">
    <property type="entry name" value="Winged helix' DNA-binding domain"/>
    <property type="match status" value="1"/>
</dbReference>
<evidence type="ECO:0000256" key="1">
    <source>
        <dbReference type="ARBA" id="ARBA00023125"/>
    </source>
</evidence>
<proteinExistence type="predicted"/>
<dbReference type="InterPro" id="IPR030489">
    <property type="entry name" value="TR_Rrf2-type_CS"/>
</dbReference>
<comment type="caution">
    <text evidence="4">The sequence shown here is derived from an EMBL/GenBank/DDBJ whole genome shotgun (WGS) entry which is preliminary data.</text>
</comment>
<comment type="cofactor">
    <cofactor evidence="2">
        <name>[2Fe-2S] cluster</name>
        <dbReference type="ChEBI" id="CHEBI:190135"/>
    </cofactor>
</comment>
<sequence length="147" mass="16724">MNLTLFTDYSLRVLIYLATQEEKRLANIQEISDVYRISSNHLMKSVHKLGKLGLIETIRGRNGGIRLGKDPSEINIGWVVRQTEENWNLVECFDTENGSCVLDPSCRLKHVLRQALNAYLAVLDAYSLADLVVDHAALRRLFEQGRP</sequence>